<dbReference type="PANTHER" id="PTHR13847:SF289">
    <property type="entry name" value="GLYCINE OXIDASE"/>
    <property type="match status" value="1"/>
</dbReference>
<evidence type="ECO:0000313" key="4">
    <source>
        <dbReference type="Proteomes" id="UP000219514"/>
    </source>
</evidence>
<gene>
    <name evidence="3" type="ORF">SAMN06893097_101343</name>
</gene>
<dbReference type="SUPFAM" id="SSF54373">
    <property type="entry name" value="FAD-linked reductases, C-terminal domain"/>
    <property type="match status" value="1"/>
</dbReference>
<dbReference type="InterPro" id="IPR006076">
    <property type="entry name" value="FAD-dep_OxRdtase"/>
</dbReference>
<name>A0A285E6A4_9ACTN</name>
<dbReference type="RefSeq" id="WP_097203807.1">
    <property type="nucleotide sequence ID" value="NZ_JACHXB010000001.1"/>
</dbReference>
<proteinExistence type="predicted"/>
<dbReference type="Gene3D" id="3.50.50.60">
    <property type="entry name" value="FAD/NAD(P)-binding domain"/>
    <property type="match status" value="2"/>
</dbReference>
<dbReference type="Proteomes" id="UP000219514">
    <property type="component" value="Unassembled WGS sequence"/>
</dbReference>
<evidence type="ECO:0000313" key="3">
    <source>
        <dbReference type="EMBL" id="SNX94547.1"/>
    </source>
</evidence>
<keyword evidence="1" id="KW-0560">Oxidoreductase</keyword>
<dbReference type="AlphaFoldDB" id="A0A285E6A4"/>
<dbReference type="GO" id="GO:0005737">
    <property type="term" value="C:cytoplasm"/>
    <property type="evidence" value="ECO:0007669"/>
    <property type="project" value="TreeGrafter"/>
</dbReference>
<dbReference type="Pfam" id="PF01266">
    <property type="entry name" value="DAO"/>
    <property type="match status" value="1"/>
</dbReference>
<evidence type="ECO:0000256" key="1">
    <source>
        <dbReference type="ARBA" id="ARBA00023002"/>
    </source>
</evidence>
<dbReference type="PANTHER" id="PTHR13847">
    <property type="entry name" value="SARCOSINE DEHYDROGENASE-RELATED"/>
    <property type="match status" value="1"/>
</dbReference>
<feature type="domain" description="FAD dependent oxidoreductase" evidence="2">
    <location>
        <begin position="19"/>
        <end position="408"/>
    </location>
</feature>
<sequence>MSPHPEPAPGLSGGAPRSVAVVGAGMVGLATAWFLQESGAEVTVYERDRVAAGASWGNAGWLTPSLTAPLPEPAVLRYGVRAVLSPRSPVYLPLRADRSLLRFLATFVRHSTGRQWRRGMHAYAPLNERALEAFDVLGAGGVTAPTRRADPFLACFRRERDAEALLTELQAVRDAGQADVVFGPLPGLRARAAEPVLTEQVGAAVQVYGQRYLHPPEFVRSLAQSVRARGGAVEEGAAVTDLREEPGGVGVGTTDGGRRHDAVVVATGAWLPELAARFGVRHPVQAGRGYSFSVPVERMPAGPLYFPQQRVACTPLGSRLRVAGMMEFRRPGDPLDPRRIAAIADAVRPFLSGVHLDDRRSEWVGSRPCTADGLPLLGCTASSRVFVAGGHGMWGIALGPLTGMLMAQTVLKGEAPVELAPFDPLR</sequence>
<keyword evidence="4" id="KW-1185">Reference proteome</keyword>
<evidence type="ECO:0000259" key="2">
    <source>
        <dbReference type="Pfam" id="PF01266"/>
    </source>
</evidence>
<dbReference type="Gene3D" id="3.30.9.10">
    <property type="entry name" value="D-Amino Acid Oxidase, subunit A, domain 2"/>
    <property type="match status" value="1"/>
</dbReference>
<dbReference type="PRINTS" id="PR00419">
    <property type="entry name" value="ADXRDTASE"/>
</dbReference>
<accession>A0A285E6A4</accession>
<reference evidence="3 4" key="1">
    <citation type="submission" date="2017-09" db="EMBL/GenBank/DDBJ databases">
        <authorList>
            <person name="Ehlers B."/>
            <person name="Leendertz F.H."/>
        </authorList>
    </citation>
    <scope>NUCLEOTIDE SEQUENCE [LARGE SCALE GENOMIC DNA]</scope>
    <source>
        <strain evidence="3 4">DSM 46844</strain>
    </source>
</reference>
<dbReference type="OrthoDB" id="9806257at2"/>
<organism evidence="3 4">
    <name type="scientific">Geodermatophilus sabuli</name>
    <dbReference type="NCBI Taxonomy" id="1564158"/>
    <lineage>
        <taxon>Bacteria</taxon>
        <taxon>Bacillati</taxon>
        <taxon>Actinomycetota</taxon>
        <taxon>Actinomycetes</taxon>
        <taxon>Geodermatophilales</taxon>
        <taxon>Geodermatophilaceae</taxon>
        <taxon>Geodermatophilus</taxon>
    </lineage>
</organism>
<dbReference type="GO" id="GO:0016491">
    <property type="term" value="F:oxidoreductase activity"/>
    <property type="evidence" value="ECO:0007669"/>
    <property type="project" value="UniProtKB-KW"/>
</dbReference>
<protein>
    <submittedName>
        <fullName evidence="3">D-amino-acid dehydrogenase</fullName>
    </submittedName>
</protein>
<dbReference type="SUPFAM" id="SSF51905">
    <property type="entry name" value="FAD/NAD(P)-binding domain"/>
    <property type="match status" value="1"/>
</dbReference>
<dbReference type="InterPro" id="IPR036188">
    <property type="entry name" value="FAD/NAD-bd_sf"/>
</dbReference>
<dbReference type="EMBL" id="OBDO01000001">
    <property type="protein sequence ID" value="SNX94547.1"/>
    <property type="molecule type" value="Genomic_DNA"/>
</dbReference>